<evidence type="ECO:0000313" key="18">
    <source>
        <dbReference type="Proteomes" id="UP000069241"/>
    </source>
</evidence>
<dbReference type="GO" id="GO:0000155">
    <property type="term" value="F:phosphorelay sensor kinase activity"/>
    <property type="evidence" value="ECO:0007669"/>
    <property type="project" value="InterPro"/>
</dbReference>
<dbReference type="InterPro" id="IPR003594">
    <property type="entry name" value="HATPase_dom"/>
</dbReference>
<gene>
    <name evidence="17" type="ORF">AXF13_01965</name>
</gene>
<dbReference type="KEGG" id="dfi:AXF13_01965"/>
<dbReference type="NCBIfam" id="TIGR00229">
    <property type="entry name" value="sensory_box"/>
    <property type="match status" value="1"/>
</dbReference>
<comment type="subunit">
    <text evidence="9">At low DSF concentrations, interacts with RpfF.</text>
</comment>
<evidence type="ECO:0000259" key="15">
    <source>
        <dbReference type="PROSITE" id="PS50110"/>
    </source>
</evidence>
<dbReference type="Pfam" id="PF00512">
    <property type="entry name" value="HisKA"/>
    <property type="match status" value="1"/>
</dbReference>
<dbReference type="Pfam" id="PF00072">
    <property type="entry name" value="Response_reg"/>
    <property type="match status" value="1"/>
</dbReference>
<evidence type="ECO:0000259" key="14">
    <source>
        <dbReference type="PROSITE" id="PS50109"/>
    </source>
</evidence>
<dbReference type="Gene3D" id="3.30.565.10">
    <property type="entry name" value="Histidine kinase-like ATPase, C-terminal domain"/>
    <property type="match status" value="1"/>
</dbReference>
<dbReference type="SUPFAM" id="SSF52172">
    <property type="entry name" value="CheY-like"/>
    <property type="match status" value="2"/>
</dbReference>
<dbReference type="InterPro" id="IPR003661">
    <property type="entry name" value="HisK_dim/P_dom"/>
</dbReference>
<dbReference type="STRING" id="44742.AXF13_01965"/>
<dbReference type="EMBL" id="CP014229">
    <property type="protein sequence ID" value="AMD88980.1"/>
    <property type="molecule type" value="Genomic_DNA"/>
</dbReference>
<evidence type="ECO:0000256" key="6">
    <source>
        <dbReference type="ARBA" id="ARBA00022777"/>
    </source>
</evidence>
<keyword evidence="6 17" id="KW-0418">Kinase</keyword>
<proteinExistence type="predicted"/>
<feature type="domain" description="Response regulatory" evidence="15">
    <location>
        <begin position="1052"/>
        <end position="1170"/>
    </location>
</feature>
<dbReference type="InterPro" id="IPR035965">
    <property type="entry name" value="PAS-like_dom_sf"/>
</dbReference>
<dbReference type="InterPro" id="IPR011006">
    <property type="entry name" value="CheY-like_superfamily"/>
</dbReference>
<evidence type="ECO:0000256" key="2">
    <source>
        <dbReference type="ARBA" id="ARBA00012438"/>
    </source>
</evidence>
<dbReference type="SMART" id="SM00387">
    <property type="entry name" value="HATPase_c"/>
    <property type="match status" value="1"/>
</dbReference>
<evidence type="ECO:0000256" key="5">
    <source>
        <dbReference type="ARBA" id="ARBA00022741"/>
    </source>
</evidence>
<dbReference type="FunFam" id="3.30.565.10:FF:000010">
    <property type="entry name" value="Sensor histidine kinase RcsC"/>
    <property type="match status" value="1"/>
</dbReference>
<dbReference type="InterPro" id="IPR004358">
    <property type="entry name" value="Sig_transdc_His_kin-like_C"/>
</dbReference>
<evidence type="ECO:0000256" key="11">
    <source>
        <dbReference type="PROSITE-ProRule" id="PRU00169"/>
    </source>
</evidence>
<keyword evidence="8" id="KW-0902">Two-component regulatory system</keyword>
<feature type="domain" description="Histidine kinase" evidence="14">
    <location>
        <begin position="665"/>
        <end position="886"/>
    </location>
</feature>
<dbReference type="Pfam" id="PF11845">
    <property type="entry name" value="Tll0287-like"/>
    <property type="match status" value="1"/>
</dbReference>
<evidence type="ECO:0000256" key="4">
    <source>
        <dbReference type="ARBA" id="ARBA00022679"/>
    </source>
</evidence>
<dbReference type="Gene3D" id="3.30.450.20">
    <property type="entry name" value="PAS domain"/>
    <property type="match status" value="3"/>
</dbReference>
<dbReference type="InterPro" id="IPR000014">
    <property type="entry name" value="PAS"/>
</dbReference>
<dbReference type="Gene3D" id="1.10.287.130">
    <property type="match status" value="1"/>
</dbReference>
<comment type="catalytic activity">
    <reaction evidence="1">
        <text>ATP + protein L-histidine = ADP + protein N-phospho-L-histidine.</text>
        <dbReference type="EC" id="2.7.13.3"/>
    </reaction>
</comment>
<evidence type="ECO:0000256" key="9">
    <source>
        <dbReference type="ARBA" id="ARBA00064003"/>
    </source>
</evidence>
<evidence type="ECO:0000256" key="8">
    <source>
        <dbReference type="ARBA" id="ARBA00023012"/>
    </source>
</evidence>
<keyword evidence="12" id="KW-0175">Coiled coil</keyword>
<keyword evidence="13" id="KW-1133">Transmembrane helix</keyword>
<keyword evidence="13" id="KW-0472">Membrane</keyword>
<dbReference type="InterPro" id="IPR036890">
    <property type="entry name" value="HATPase_C_sf"/>
</dbReference>
<reference evidence="18" key="1">
    <citation type="submission" date="2016-02" db="EMBL/GenBank/DDBJ databases">
        <authorList>
            <person name="Holder M.E."/>
            <person name="Ajami N.J."/>
            <person name="Petrosino J.F."/>
        </authorList>
    </citation>
    <scope>NUCLEOTIDE SEQUENCE [LARGE SCALE GENOMIC DNA]</scope>
    <source>
        <strain evidence="18">CCUG 45958</strain>
    </source>
</reference>
<dbReference type="Gene3D" id="3.30.450.290">
    <property type="match status" value="1"/>
</dbReference>
<protein>
    <recommendedName>
        <fullName evidence="10">Sensory/regulatory protein RpfC</fullName>
        <ecNumber evidence="2">2.7.13.3</ecNumber>
    </recommendedName>
</protein>
<dbReference type="SUPFAM" id="SSF47384">
    <property type="entry name" value="Homodimeric domain of signal transducing histidine kinase"/>
    <property type="match status" value="1"/>
</dbReference>
<feature type="transmembrane region" description="Helical" evidence="13">
    <location>
        <begin position="226"/>
        <end position="247"/>
    </location>
</feature>
<feature type="modified residue" description="4-aspartylphosphate" evidence="11">
    <location>
        <position position="957"/>
    </location>
</feature>
<evidence type="ECO:0000256" key="13">
    <source>
        <dbReference type="SAM" id="Phobius"/>
    </source>
</evidence>
<dbReference type="SMART" id="SM00388">
    <property type="entry name" value="HisKA"/>
    <property type="match status" value="1"/>
</dbReference>
<dbReference type="CDD" id="cd00130">
    <property type="entry name" value="PAS"/>
    <property type="match status" value="2"/>
</dbReference>
<evidence type="ECO:0000256" key="1">
    <source>
        <dbReference type="ARBA" id="ARBA00000085"/>
    </source>
</evidence>
<dbReference type="InterPro" id="IPR001789">
    <property type="entry name" value="Sig_transdc_resp-reg_receiver"/>
</dbReference>
<dbReference type="InterPro" id="IPR005467">
    <property type="entry name" value="His_kinase_dom"/>
</dbReference>
<dbReference type="Pfam" id="PF00989">
    <property type="entry name" value="PAS"/>
    <property type="match status" value="1"/>
</dbReference>
<evidence type="ECO:0000259" key="16">
    <source>
        <dbReference type="PROSITE" id="PS50112"/>
    </source>
</evidence>
<dbReference type="EC" id="2.7.13.3" evidence="2"/>
<dbReference type="PANTHER" id="PTHR45339">
    <property type="entry name" value="HYBRID SIGNAL TRANSDUCTION HISTIDINE KINASE J"/>
    <property type="match status" value="1"/>
</dbReference>
<dbReference type="SUPFAM" id="SSF55785">
    <property type="entry name" value="PYP-like sensor domain (PAS domain)"/>
    <property type="match status" value="3"/>
</dbReference>
<dbReference type="CDD" id="cd16922">
    <property type="entry name" value="HATPase_EvgS-ArcB-TorS-like"/>
    <property type="match status" value="1"/>
</dbReference>
<keyword evidence="7" id="KW-0067">ATP-binding</keyword>
<keyword evidence="18" id="KW-1185">Reference proteome</keyword>
<feature type="modified residue" description="4-aspartylphosphate" evidence="11">
    <location>
        <position position="1101"/>
    </location>
</feature>
<feature type="coiled-coil region" evidence="12">
    <location>
        <begin position="257"/>
        <end position="284"/>
    </location>
</feature>
<dbReference type="RefSeq" id="WP_062251450.1">
    <property type="nucleotide sequence ID" value="NZ_CP014229.1"/>
</dbReference>
<dbReference type="InterPro" id="IPR021796">
    <property type="entry name" value="Tll0287-like_dom"/>
</dbReference>
<accession>A0A0X8JHN0</accession>
<dbReference type="InterPro" id="IPR036097">
    <property type="entry name" value="HisK_dim/P_sf"/>
</dbReference>
<dbReference type="PRINTS" id="PR00344">
    <property type="entry name" value="BCTRLSENSOR"/>
</dbReference>
<name>A0A0X8JHN0_9BACT</name>
<sequence>MAVTSPGKTCIQMERRRVLLGASLLCLGILVLSAFSCWSFSSLLASQTSDHAVKLARLSISKDLALRAWVADLGGLYAPVTPGTPPNPWLAPENRDFTLSNGMAVTRINPAYAFRLVQERWMKASTGQGRLVSLRPIRPANQADPWEAAALEELIRNGGEEKLGRDDTGGQQRVRLIHVLRAEKSCLTCHAVQGYREGEVIGGLSVSPPLAEMARMQEALSGKITLLHVLFALFCILGVAWFCMRLLRRVDQRNAARDALQHLADSLERRVEERTRQLRASQAHSLRLLNATSDGIIGTDRDGAISFANSAAQAMLGYAENELIGRNLHETLHPILPDGSLNPKESCTLCRARLGSESMRFSLKSFLHKNGSIVLVDGSIAPILEDGAATGSILAFHDVGAAYKTELWQRLIFDSAGETFFIWDENHKLRDCNAAAVKWLGVGSKEEALARIKELQPPLQEDGTPTARALARVFSLCDRKGMVHACWMFRHADGSPLPCEGVMVRLTSSLGRGYFASVHDLREIRAYEATLQNERRLLSDVVEAAPSAMLICTGEGKARMLNPSAARLTGLAAGENCSGIWADYQGYLDLCAGAEQGLPAVNVPMAVRRLDAPDGPCRETLAGISTINYRGNPAQLIWLQDITELRAARLAAEASTRAKSDFLARMSHEIRTPMNAILGMTHLLLQTRVDERQRHYLESTRQAARNLLGLLNDILDFSKIEAGRMTMENAPFLLSEVLENLADLLVFSAAEKGLELLFYVGPDVPYALVGDRLRFSQVLTNLANNALKFTHQGSVTLSVYLESKDAHQARLRVEVRDTGIGLTREQAGTLFQAFQQVDTSTTRRYGGTGLGLAICERLVGMMDGRIRVESEPGKGSVFVFTAVLGLGDGAPVDAAPREFRGRRVLLASGSPACRDVLARLLDDLRMTVRTVDSGTAALEAARAALAEGAPFDLALVDHYLPGAGGLDCAAALGRLSNGLLPRLLLVPASYMDQYHDAPGLDAGTRILPKPVWRASLRNAVVAALGLDLPPIPLRGSMERDEPDDTRAVAGGRVLLAEDNEINQEVALNLLESLGMRVALAKDGAEAVELCRGQSFDLIFMDIQMPIMDGLTATRKIRALPGIGPSEPPIIAMTAHAMSGDREKSLEAGMNDHITKPIDPRTLRRKLCAWLARKTA</sequence>
<dbReference type="SMART" id="SM00091">
    <property type="entry name" value="PAS"/>
    <property type="match status" value="3"/>
</dbReference>
<dbReference type="Proteomes" id="UP000069241">
    <property type="component" value="Chromosome"/>
</dbReference>
<dbReference type="Pfam" id="PF13426">
    <property type="entry name" value="PAS_9"/>
    <property type="match status" value="1"/>
</dbReference>
<dbReference type="Pfam" id="PF02518">
    <property type="entry name" value="HATPase_c"/>
    <property type="match status" value="1"/>
</dbReference>
<feature type="domain" description="Response regulatory" evidence="15">
    <location>
        <begin position="903"/>
        <end position="1024"/>
    </location>
</feature>
<dbReference type="PROSITE" id="PS50109">
    <property type="entry name" value="HIS_KIN"/>
    <property type="match status" value="1"/>
</dbReference>
<dbReference type="CDD" id="cd00082">
    <property type="entry name" value="HisKA"/>
    <property type="match status" value="1"/>
</dbReference>
<evidence type="ECO:0000313" key="17">
    <source>
        <dbReference type="EMBL" id="AMD88980.1"/>
    </source>
</evidence>
<feature type="domain" description="PAS" evidence="16">
    <location>
        <begin position="281"/>
        <end position="334"/>
    </location>
</feature>
<dbReference type="PROSITE" id="PS50110">
    <property type="entry name" value="RESPONSE_REGULATORY"/>
    <property type="match status" value="2"/>
</dbReference>
<evidence type="ECO:0000256" key="3">
    <source>
        <dbReference type="ARBA" id="ARBA00022553"/>
    </source>
</evidence>
<dbReference type="CDD" id="cd17546">
    <property type="entry name" value="REC_hyHK_CKI1_RcsC-like"/>
    <property type="match status" value="1"/>
</dbReference>
<dbReference type="AlphaFoldDB" id="A0A0X8JHN0"/>
<feature type="domain" description="PAS" evidence="16">
    <location>
        <begin position="534"/>
        <end position="575"/>
    </location>
</feature>
<organism evidence="17 18">
    <name type="scientific">Desulfovibrio fairfieldensis</name>
    <dbReference type="NCBI Taxonomy" id="44742"/>
    <lineage>
        <taxon>Bacteria</taxon>
        <taxon>Pseudomonadati</taxon>
        <taxon>Thermodesulfobacteriota</taxon>
        <taxon>Desulfovibrionia</taxon>
        <taxon>Desulfovibrionales</taxon>
        <taxon>Desulfovibrionaceae</taxon>
        <taxon>Desulfovibrio</taxon>
    </lineage>
</organism>
<keyword evidence="5" id="KW-0547">Nucleotide-binding</keyword>
<keyword evidence="3 11" id="KW-0597">Phosphoprotein</keyword>
<dbReference type="GO" id="GO:0006355">
    <property type="term" value="P:regulation of DNA-templated transcription"/>
    <property type="evidence" value="ECO:0007669"/>
    <property type="project" value="InterPro"/>
</dbReference>
<dbReference type="SUPFAM" id="SSF55874">
    <property type="entry name" value="ATPase domain of HSP90 chaperone/DNA topoisomerase II/histidine kinase"/>
    <property type="match status" value="1"/>
</dbReference>
<dbReference type="PANTHER" id="PTHR45339:SF1">
    <property type="entry name" value="HYBRID SIGNAL TRANSDUCTION HISTIDINE KINASE J"/>
    <property type="match status" value="1"/>
</dbReference>
<dbReference type="Gene3D" id="3.40.50.2300">
    <property type="match status" value="2"/>
</dbReference>
<dbReference type="GO" id="GO:0005524">
    <property type="term" value="F:ATP binding"/>
    <property type="evidence" value="ECO:0007669"/>
    <property type="project" value="UniProtKB-KW"/>
</dbReference>
<keyword evidence="13" id="KW-0812">Transmembrane</keyword>
<dbReference type="Pfam" id="PF13188">
    <property type="entry name" value="PAS_8"/>
    <property type="match status" value="1"/>
</dbReference>
<dbReference type="SMART" id="SM00448">
    <property type="entry name" value="REC"/>
    <property type="match status" value="2"/>
</dbReference>
<evidence type="ECO:0000256" key="12">
    <source>
        <dbReference type="SAM" id="Coils"/>
    </source>
</evidence>
<dbReference type="InterPro" id="IPR013767">
    <property type="entry name" value="PAS_fold"/>
</dbReference>
<evidence type="ECO:0000256" key="7">
    <source>
        <dbReference type="ARBA" id="ARBA00022840"/>
    </source>
</evidence>
<dbReference type="FunFam" id="1.10.287.130:FF:000002">
    <property type="entry name" value="Two-component osmosensing histidine kinase"/>
    <property type="match status" value="1"/>
</dbReference>
<dbReference type="PROSITE" id="PS50112">
    <property type="entry name" value="PAS"/>
    <property type="match status" value="2"/>
</dbReference>
<keyword evidence="4" id="KW-0808">Transferase</keyword>
<evidence type="ECO:0000256" key="10">
    <source>
        <dbReference type="ARBA" id="ARBA00068150"/>
    </source>
</evidence>